<keyword evidence="5" id="KW-1185">Reference proteome</keyword>
<evidence type="ECO:0000313" key="4">
    <source>
        <dbReference type="EMBL" id="KFI68291.1"/>
    </source>
</evidence>
<evidence type="ECO:0000256" key="1">
    <source>
        <dbReference type="ARBA" id="ARBA00022553"/>
    </source>
</evidence>
<dbReference type="Pfam" id="PF00498">
    <property type="entry name" value="FHA"/>
    <property type="match status" value="1"/>
</dbReference>
<feature type="domain" description="FHA" evidence="3">
    <location>
        <begin position="21"/>
        <end position="76"/>
    </location>
</feature>
<dbReference type="PROSITE" id="PS50006">
    <property type="entry name" value="FHA_DOMAIN"/>
    <property type="match status" value="1"/>
</dbReference>
<feature type="compositionally biased region" description="Acidic residues" evidence="2">
    <location>
        <begin position="401"/>
        <end position="418"/>
    </location>
</feature>
<feature type="region of interest" description="Disordered" evidence="2">
    <location>
        <begin position="482"/>
        <end position="505"/>
    </location>
</feature>
<dbReference type="Proteomes" id="UP000029052">
    <property type="component" value="Unassembled WGS sequence"/>
</dbReference>
<gene>
    <name evidence="4" type="ORF">BMAGN_0243</name>
</gene>
<proteinExistence type="predicted"/>
<dbReference type="eggNOG" id="COG1716">
    <property type="taxonomic scope" value="Bacteria"/>
</dbReference>
<dbReference type="STRING" id="1692.BMAGN_0243"/>
<feature type="region of interest" description="Disordered" evidence="2">
    <location>
        <begin position="241"/>
        <end position="319"/>
    </location>
</feature>
<dbReference type="InterPro" id="IPR057893">
    <property type="entry name" value="LRV_2"/>
</dbReference>
<feature type="region of interest" description="Disordered" evidence="2">
    <location>
        <begin position="180"/>
        <end position="210"/>
    </location>
</feature>
<dbReference type="SUPFAM" id="SSF49879">
    <property type="entry name" value="SMAD/FHA domain"/>
    <property type="match status" value="1"/>
</dbReference>
<evidence type="ECO:0000313" key="5">
    <source>
        <dbReference type="Proteomes" id="UP000029052"/>
    </source>
</evidence>
<dbReference type="InterPro" id="IPR000253">
    <property type="entry name" value="FHA_dom"/>
</dbReference>
<protein>
    <recommendedName>
        <fullName evidence="3">FHA domain-containing protein</fullName>
    </recommendedName>
</protein>
<dbReference type="InterPro" id="IPR008984">
    <property type="entry name" value="SMAD_FHA_dom_sf"/>
</dbReference>
<feature type="compositionally biased region" description="Low complexity" evidence="2">
    <location>
        <begin position="367"/>
        <end position="389"/>
    </location>
</feature>
<feature type="compositionally biased region" description="Low complexity" evidence="2">
    <location>
        <begin position="293"/>
        <end position="312"/>
    </location>
</feature>
<comment type="caution">
    <text evidence="4">The sequence shown here is derived from an EMBL/GenBank/DDBJ whole genome shotgun (WGS) entry which is preliminary data.</text>
</comment>
<accession>A0A087BB91</accession>
<organism evidence="4 5">
    <name type="scientific">Bifidobacterium magnum</name>
    <dbReference type="NCBI Taxonomy" id="1692"/>
    <lineage>
        <taxon>Bacteria</taxon>
        <taxon>Bacillati</taxon>
        <taxon>Actinomycetota</taxon>
        <taxon>Actinomycetes</taxon>
        <taxon>Bifidobacteriales</taxon>
        <taxon>Bifidobacteriaceae</taxon>
        <taxon>Bifidobacterium</taxon>
    </lineage>
</organism>
<dbReference type="Gene3D" id="2.60.200.20">
    <property type="match status" value="1"/>
</dbReference>
<evidence type="ECO:0000256" key="2">
    <source>
        <dbReference type="SAM" id="MobiDB-lite"/>
    </source>
</evidence>
<keyword evidence="1" id="KW-0597">Phosphoprotein</keyword>
<reference evidence="4 5" key="1">
    <citation type="submission" date="2014-03" db="EMBL/GenBank/DDBJ databases">
        <title>Genomics of Bifidobacteria.</title>
        <authorList>
            <person name="Ventura M."/>
            <person name="Milani C."/>
            <person name="Lugli G.A."/>
        </authorList>
    </citation>
    <scope>NUCLEOTIDE SEQUENCE [LARGE SCALE GENOMIC DNA]</scope>
    <source>
        <strain evidence="4 5">LMG 11591</strain>
    </source>
</reference>
<dbReference type="Pfam" id="PF25591">
    <property type="entry name" value="LRV_2"/>
    <property type="match status" value="1"/>
</dbReference>
<feature type="region of interest" description="Disordered" evidence="2">
    <location>
        <begin position="344"/>
        <end position="436"/>
    </location>
</feature>
<evidence type="ECO:0000259" key="3">
    <source>
        <dbReference type="PROSITE" id="PS50006"/>
    </source>
</evidence>
<sequence length="601" mass="65967">MQWVIRVDGSNTAVVEPGETVEIGRKPIRPLPQGLYRRVEITDDTRSMSKKHAQLTVKSDGSAIIRDLNSTNGTYFVHTGSQLDALPAGRDFRIHGASARLMLGDVAVELIAQPMRMQSQQFHVPNLFDYATDDHAAQPSQEADPQISVDNILNLRAGEPTNLFNAESVKRRAQQLRQAQQRSFTPFDPLAAPLTSESWTSEEEADPEEHPRDLFADAQDIAAGKMEEPAPKIEEFVPRVTSGPRHKGAETPVVRTPRAAMPAPKDPVQAAAQAMRFQPQSMVTSKARHAVEEPVQAQEPEPVAEPAQAAEVPEADATVAVEQSTPAPVIEVVEEAVIVEPVVAASQVEADTEPAQPEESAQPQEDAVPQSEPEPEAQAAEHVPAEQAETASEEVFGTVAEPEEPAVADESQVLEEQEVSEKAAPSEEIPAQNETATLFESEVDALDEESAEPESGEYYIPIESHESLEATQAMNLSFADEQEDYSRFQRPAQEPQPVEEPHYEPAFEPGSIFERVSQGEFDQPQELVEVDGYTSNDARQSDDFAEQFEMARHPQLLPFLAMNPSLYDDLYAWLAAQGDADIDEALTNNPGYEDYKKAVGK</sequence>
<name>A0A087BB91_9BIFI</name>
<dbReference type="EMBL" id="JGZB01000004">
    <property type="protein sequence ID" value="KFI68291.1"/>
    <property type="molecule type" value="Genomic_DNA"/>
</dbReference>
<dbReference type="AlphaFoldDB" id="A0A087BB91"/>